<proteinExistence type="predicted"/>
<evidence type="ECO:0000313" key="3">
    <source>
        <dbReference type="EMBL" id="MCR9014856.1"/>
    </source>
</evidence>
<protein>
    <submittedName>
        <fullName evidence="3">Glycosyltransferase family 4 protein</fullName>
    </submittedName>
</protein>
<dbReference type="Pfam" id="PF13692">
    <property type="entry name" value="Glyco_trans_1_4"/>
    <property type="match status" value="1"/>
</dbReference>
<evidence type="ECO:0000256" key="1">
    <source>
        <dbReference type="ARBA" id="ARBA00022676"/>
    </source>
</evidence>
<dbReference type="SUPFAM" id="SSF53756">
    <property type="entry name" value="UDP-Glycosyltransferase/glycogen phosphorylase"/>
    <property type="match status" value="1"/>
</dbReference>
<sequence>MSKKILFLPKYPRMGASSRLRTYQFLPLWEKAGFEVKVSPFFNEFYLKEKYKGQGVTKSNVLASYLNRFWILLGFWKYDLIWVEKEMFPFFPAWAEWVLSKLGKGYVVDYDDAVFHRYDMARRPVVRKWLGKKIDGVMRHANIVWAGNSYLGNWATKAGAKRVMILPTVIDPERYSIKEYASSNQVVVGWIGSPTTLKYLNEIMPVLEKLSKELGVVIQVVGGNSDWKFDGSLKLIQWTEEGEVSAIQGMDIGVMPLPDDPWEKGKCAYKLIQYMACGLPVVASPVGMNADVVFHGENGFLAKSQEEWYGYLKMLILDRELRREMGGKGFELVKEHYTIERNFEVMVRELRMLNY</sequence>
<comment type="caution">
    <text evidence="3">The sequence shown here is derived from an EMBL/GenBank/DDBJ whole genome shotgun (WGS) entry which is preliminary data.</text>
</comment>
<dbReference type="Gene3D" id="3.40.50.2000">
    <property type="entry name" value="Glycogen Phosphorylase B"/>
    <property type="match status" value="2"/>
</dbReference>
<evidence type="ECO:0000256" key="2">
    <source>
        <dbReference type="ARBA" id="ARBA00022679"/>
    </source>
</evidence>
<organism evidence="3 4">
    <name type="scientific">Aquiflexum gelatinilyticum</name>
    <dbReference type="NCBI Taxonomy" id="2961943"/>
    <lineage>
        <taxon>Bacteria</taxon>
        <taxon>Pseudomonadati</taxon>
        <taxon>Bacteroidota</taxon>
        <taxon>Cytophagia</taxon>
        <taxon>Cytophagales</taxon>
        <taxon>Cyclobacteriaceae</taxon>
        <taxon>Aquiflexum</taxon>
    </lineage>
</organism>
<dbReference type="RefSeq" id="WP_258422733.1">
    <property type="nucleotide sequence ID" value="NZ_JANSUY010000003.1"/>
</dbReference>
<keyword evidence="1" id="KW-0328">Glycosyltransferase</keyword>
<dbReference type="PANTHER" id="PTHR12526:SF629">
    <property type="entry name" value="TEICHURONIC ACID BIOSYNTHESIS GLYCOSYLTRANSFERASE TUAH-RELATED"/>
    <property type="match status" value="1"/>
</dbReference>
<dbReference type="GO" id="GO:0016757">
    <property type="term" value="F:glycosyltransferase activity"/>
    <property type="evidence" value="ECO:0007669"/>
    <property type="project" value="UniProtKB-KW"/>
</dbReference>
<keyword evidence="2" id="KW-0808">Transferase</keyword>
<gene>
    <name evidence="3" type="ORF">NU887_07380</name>
</gene>
<dbReference type="AlphaFoldDB" id="A0A9X2T0F9"/>
<dbReference type="EMBL" id="JANSUY010000003">
    <property type="protein sequence ID" value="MCR9014856.1"/>
    <property type="molecule type" value="Genomic_DNA"/>
</dbReference>
<accession>A0A9X2T0F9</accession>
<keyword evidence="4" id="KW-1185">Reference proteome</keyword>
<reference evidence="3" key="1">
    <citation type="submission" date="2022-08" db="EMBL/GenBank/DDBJ databases">
        <authorList>
            <person name="Zhang D."/>
        </authorList>
    </citation>
    <scope>NUCLEOTIDE SEQUENCE</scope>
    <source>
        <strain evidence="3">XJ19-11</strain>
    </source>
</reference>
<name>A0A9X2T0F9_9BACT</name>
<evidence type="ECO:0000313" key="4">
    <source>
        <dbReference type="Proteomes" id="UP001142175"/>
    </source>
</evidence>
<dbReference type="CDD" id="cd03801">
    <property type="entry name" value="GT4_PimA-like"/>
    <property type="match status" value="1"/>
</dbReference>
<dbReference type="Proteomes" id="UP001142175">
    <property type="component" value="Unassembled WGS sequence"/>
</dbReference>
<dbReference type="PANTHER" id="PTHR12526">
    <property type="entry name" value="GLYCOSYLTRANSFERASE"/>
    <property type="match status" value="1"/>
</dbReference>